<dbReference type="EMBL" id="CAJNNV010033215">
    <property type="protein sequence ID" value="CAE8642834.1"/>
    <property type="molecule type" value="Genomic_DNA"/>
</dbReference>
<accession>A0A813HX18</accession>
<name>A0A813HX18_POLGL</name>
<reference evidence="2" key="1">
    <citation type="submission" date="2021-02" db="EMBL/GenBank/DDBJ databases">
        <authorList>
            <person name="Dougan E. K."/>
            <person name="Rhodes N."/>
            <person name="Thang M."/>
            <person name="Chan C."/>
        </authorList>
    </citation>
    <scope>NUCLEOTIDE SEQUENCE</scope>
</reference>
<proteinExistence type="predicted"/>
<keyword evidence="3" id="KW-1185">Reference proteome</keyword>
<organism evidence="2 3">
    <name type="scientific">Polarella glacialis</name>
    <name type="common">Dinoflagellate</name>
    <dbReference type="NCBI Taxonomy" id="89957"/>
    <lineage>
        <taxon>Eukaryota</taxon>
        <taxon>Sar</taxon>
        <taxon>Alveolata</taxon>
        <taxon>Dinophyceae</taxon>
        <taxon>Suessiales</taxon>
        <taxon>Suessiaceae</taxon>
        <taxon>Polarella</taxon>
    </lineage>
</organism>
<dbReference type="Proteomes" id="UP000654075">
    <property type="component" value="Unassembled WGS sequence"/>
</dbReference>
<feature type="compositionally biased region" description="Low complexity" evidence="1">
    <location>
        <begin position="86"/>
        <end position="135"/>
    </location>
</feature>
<protein>
    <submittedName>
        <fullName evidence="2">Uncharacterized protein</fullName>
    </submittedName>
</protein>
<feature type="region of interest" description="Disordered" evidence="1">
    <location>
        <begin position="39"/>
        <end position="215"/>
    </location>
</feature>
<sequence>DLSRASAGGSVQSTARQTCGSSEAFGSAFSGQAALVAPGSAWGLGGSAPLLNRLWEGAGAPGGWSPASPQLQVPPPLWSPRDFVDQQQQQQQQQAQQQQQQQQQQPHQQQPQQQQQQAQQQQQPHQQQQQHQQQQPFFSPRGFVESGPGGLAMPGSWQPMLQGAAAGRQAVMPAWQPQAEGPRQRGLQPPAGLDPLPPGWPWQAMSEPCVALTAT</sequence>
<evidence type="ECO:0000313" key="2">
    <source>
        <dbReference type="EMBL" id="CAE8642834.1"/>
    </source>
</evidence>
<gene>
    <name evidence="2" type="ORF">PGLA1383_LOCUS57237</name>
</gene>
<feature type="non-terminal residue" evidence="2">
    <location>
        <position position="1"/>
    </location>
</feature>
<evidence type="ECO:0000256" key="1">
    <source>
        <dbReference type="SAM" id="MobiDB-lite"/>
    </source>
</evidence>
<feature type="region of interest" description="Disordered" evidence="1">
    <location>
        <begin position="1"/>
        <end position="20"/>
    </location>
</feature>
<evidence type="ECO:0000313" key="3">
    <source>
        <dbReference type="Proteomes" id="UP000654075"/>
    </source>
</evidence>
<feature type="compositionally biased region" description="Polar residues" evidence="1">
    <location>
        <begin position="9"/>
        <end position="19"/>
    </location>
</feature>
<dbReference type="AlphaFoldDB" id="A0A813HX18"/>
<comment type="caution">
    <text evidence="2">The sequence shown here is derived from an EMBL/GenBank/DDBJ whole genome shotgun (WGS) entry which is preliminary data.</text>
</comment>